<feature type="domain" description="Ribosomal eL28/Mak16" evidence="7">
    <location>
        <begin position="5"/>
        <end position="122"/>
    </location>
</feature>
<dbReference type="GO" id="GO:0006412">
    <property type="term" value="P:translation"/>
    <property type="evidence" value="ECO:0007669"/>
    <property type="project" value="InterPro"/>
</dbReference>
<dbReference type="Gene3D" id="3.30.390.110">
    <property type="match status" value="1"/>
</dbReference>
<evidence type="ECO:0000256" key="5">
    <source>
        <dbReference type="ARBA" id="ARBA00035330"/>
    </source>
</evidence>
<evidence type="ECO:0000259" key="7">
    <source>
        <dbReference type="Pfam" id="PF01778"/>
    </source>
</evidence>
<proteinExistence type="inferred from homology"/>
<organism evidence="8 9">
    <name type="scientific">Brachionus calyciflorus</name>
    <dbReference type="NCBI Taxonomy" id="104777"/>
    <lineage>
        <taxon>Eukaryota</taxon>
        <taxon>Metazoa</taxon>
        <taxon>Spiralia</taxon>
        <taxon>Gnathifera</taxon>
        <taxon>Rotifera</taxon>
        <taxon>Eurotatoria</taxon>
        <taxon>Monogononta</taxon>
        <taxon>Pseudotrocha</taxon>
        <taxon>Ploima</taxon>
        <taxon>Brachionidae</taxon>
        <taxon>Brachionus</taxon>
    </lineage>
</organism>
<comment type="caution">
    <text evidence="8">The sequence shown here is derived from an EMBL/GenBank/DDBJ whole genome shotgun (WGS) entry which is preliminary data.</text>
</comment>
<dbReference type="InterPro" id="IPR002672">
    <property type="entry name" value="Ribosomal_eL28"/>
</dbReference>
<keyword evidence="3" id="KW-0687">Ribonucleoprotein</keyword>
<protein>
    <recommendedName>
        <fullName evidence="4">Large ribosomal subunit protein eL28</fullName>
    </recommendedName>
    <alternativeName>
        <fullName evidence="5">60S ribosomal protein L28</fullName>
    </alternativeName>
</protein>
<dbReference type="Pfam" id="PF01778">
    <property type="entry name" value="Ribosomal_L28e"/>
    <property type="match status" value="1"/>
</dbReference>
<dbReference type="GO" id="GO:1990904">
    <property type="term" value="C:ribonucleoprotein complex"/>
    <property type="evidence" value="ECO:0007669"/>
    <property type="project" value="UniProtKB-KW"/>
</dbReference>
<dbReference type="Proteomes" id="UP000663879">
    <property type="component" value="Unassembled WGS sequence"/>
</dbReference>
<evidence type="ECO:0000313" key="9">
    <source>
        <dbReference type="Proteomes" id="UP000663879"/>
    </source>
</evidence>
<dbReference type="OrthoDB" id="338850at2759"/>
<feature type="region of interest" description="Disordered" evidence="6">
    <location>
        <begin position="52"/>
        <end position="87"/>
    </location>
</feature>
<dbReference type="GO" id="GO:0003735">
    <property type="term" value="F:structural constituent of ribosome"/>
    <property type="evidence" value="ECO:0007669"/>
    <property type="project" value="InterPro"/>
</dbReference>
<keyword evidence="2" id="KW-0689">Ribosomal protein</keyword>
<evidence type="ECO:0000256" key="1">
    <source>
        <dbReference type="ARBA" id="ARBA00007926"/>
    </source>
</evidence>
<evidence type="ECO:0000256" key="6">
    <source>
        <dbReference type="SAM" id="MobiDB-lite"/>
    </source>
</evidence>
<sequence>MSSHLQWMVVRNNSAFLLKGAHGQTFTTEPNNLKGKNSFRFSGLVQEKTVGVTPSADGKGVVLTTRKTTHRNKPAQNSNRVTLQTASGPRRVLGRIRTTLRQTRYRKDLKMTALRRASALLRAQRQRAAPAAKPAPAKKD</sequence>
<dbReference type="GO" id="GO:0005840">
    <property type="term" value="C:ribosome"/>
    <property type="evidence" value="ECO:0007669"/>
    <property type="project" value="UniProtKB-KW"/>
</dbReference>
<accession>A0A813WVN8</accession>
<evidence type="ECO:0000256" key="3">
    <source>
        <dbReference type="ARBA" id="ARBA00023274"/>
    </source>
</evidence>
<name>A0A813WVN8_9BILA</name>
<evidence type="ECO:0000256" key="2">
    <source>
        <dbReference type="ARBA" id="ARBA00022980"/>
    </source>
</evidence>
<dbReference type="FunFam" id="3.30.390.110:FF:000002">
    <property type="entry name" value="60S ribosomal protein L28"/>
    <property type="match status" value="1"/>
</dbReference>
<dbReference type="PANTHER" id="PTHR10544">
    <property type="entry name" value="60S RIBOSOMAL PROTEIN L28"/>
    <property type="match status" value="1"/>
</dbReference>
<dbReference type="AlphaFoldDB" id="A0A813WVN8"/>
<dbReference type="EMBL" id="CAJNOC010001428">
    <property type="protein sequence ID" value="CAF0864049.1"/>
    <property type="molecule type" value="Genomic_DNA"/>
</dbReference>
<dbReference type="InterPro" id="IPR029004">
    <property type="entry name" value="Ribosomal_eL28/Mak16"/>
</dbReference>
<comment type="similarity">
    <text evidence="1">Belongs to the eukaryotic ribosomal protein eL28 family.</text>
</comment>
<keyword evidence="9" id="KW-1185">Reference proteome</keyword>
<reference evidence="8" key="1">
    <citation type="submission" date="2021-02" db="EMBL/GenBank/DDBJ databases">
        <authorList>
            <person name="Nowell W R."/>
        </authorList>
    </citation>
    <scope>NUCLEOTIDE SEQUENCE</scope>
    <source>
        <strain evidence="8">Ploen Becks lab</strain>
    </source>
</reference>
<feature type="compositionally biased region" description="Polar residues" evidence="6">
    <location>
        <begin position="74"/>
        <end position="87"/>
    </location>
</feature>
<gene>
    <name evidence="8" type="ORF">OXX778_LOCUS9588</name>
</gene>
<evidence type="ECO:0000313" key="8">
    <source>
        <dbReference type="EMBL" id="CAF0864049.1"/>
    </source>
</evidence>
<evidence type="ECO:0000256" key="4">
    <source>
        <dbReference type="ARBA" id="ARBA00035223"/>
    </source>
</evidence>